<sequence>MRRDSTATKWSPVATAPLERTGACGLQRATPGEPTDAATPEAAVTLSVACSTIEERARIAAAMGRALADRVYVAPRVPDALPAAFARRLDAALYLVRPLGAGAYGSVCAAGFRQPSSQVTLATALSTTNATTSRGGENASPPSRDATRLPLAVKVTPGGAAPAVAIRESLLMGMLSALVKTRACPNLPCVYGTAVAYPTQTEAAMMRLVGAMPVGSVDIFQEMADCDLGAWMADGPLRSEAEWMSVIFQVCAGLAWAARVYDIANNDMYGRNVLLSRIITATTPSSFIDAETQAVGRGPTCTREDVSCPADPVFRYALQSRAYGWRRFGVRTRCWLARPTDYALATSDRLRALGVDVAGHDDLAELYGATPRGTAGPAPTMPTPASLASLVTAGARARHAIFHPYLNAYARDIAVLLATVAYETRAPSAVRRWVLNGLYALYVEIITRQAAAATREAEPPMSALFAAAVRAAQRNVTAGAAGFALNRAFRQPDDLIDFMVGVLFDPAALGRAGLPARLFADDAASVAAAGDQFFALPLLDTPPPIEPTVPGAPSPEPLRALAHALQVPL</sequence>
<protein>
    <submittedName>
        <fullName evidence="2">Uncharacterized protein</fullName>
    </submittedName>
</protein>
<dbReference type="KEGG" id="vg:36841210"/>
<reference evidence="2" key="1">
    <citation type="journal article" date="2018" name="Nat. Commun.">
        <title>Diversity and evolution of the emerging Pandoraviridae family.</title>
        <authorList>
            <person name="Legendre M."/>
            <person name="Fabre E."/>
            <person name="Poirot O."/>
            <person name="Jeudy S."/>
            <person name="Lartigue A."/>
            <person name="Alempic J.M."/>
            <person name="Beucher L."/>
            <person name="Philippe N."/>
            <person name="Bertaux L."/>
            <person name="Christo-Foroux E."/>
            <person name="Labadie K."/>
            <person name="Coute Y."/>
            <person name="Abergel C."/>
            <person name="Claverie J.M."/>
        </authorList>
    </citation>
    <scope>NUCLEOTIDE SEQUENCE [LARGE SCALE GENOMIC DNA]</scope>
    <source>
        <strain evidence="2">Macleodensis</strain>
    </source>
</reference>
<dbReference type="GeneID" id="36841210"/>
<proteinExistence type="predicted"/>
<organism evidence="2">
    <name type="scientific">Pandoravirus macleodensis</name>
    <dbReference type="NCBI Taxonomy" id="2107707"/>
    <lineage>
        <taxon>Viruses</taxon>
        <taxon>Pandoravirus</taxon>
    </lineage>
</organism>
<dbReference type="Proteomes" id="UP000249758">
    <property type="component" value="Segment"/>
</dbReference>
<evidence type="ECO:0000313" key="2">
    <source>
        <dbReference type="EMBL" id="AVK76755.1"/>
    </source>
</evidence>
<dbReference type="RefSeq" id="YP_009480751.1">
    <property type="nucleotide sequence ID" value="NC_037665.1"/>
</dbReference>
<evidence type="ECO:0000256" key="1">
    <source>
        <dbReference type="SAM" id="MobiDB-lite"/>
    </source>
</evidence>
<dbReference type="EMBL" id="MG011691">
    <property type="protein sequence ID" value="AVK76755.1"/>
    <property type="molecule type" value="Genomic_DNA"/>
</dbReference>
<accession>A0A2U7UEH5</accession>
<feature type="region of interest" description="Disordered" evidence="1">
    <location>
        <begin position="127"/>
        <end position="147"/>
    </location>
</feature>
<name>A0A2U7UEH5_9VIRU</name>
<gene>
    <name evidence="2" type="ORF">pmac_cds_67</name>
</gene>